<keyword evidence="3" id="KW-1185">Reference proteome</keyword>
<evidence type="ECO:0000313" key="2">
    <source>
        <dbReference type="EMBL" id="RNA42108.1"/>
    </source>
</evidence>
<reference evidence="2 3" key="1">
    <citation type="journal article" date="2018" name="Sci. Rep.">
        <title>Genomic signatures of local adaptation to the degree of environmental predictability in rotifers.</title>
        <authorList>
            <person name="Franch-Gras L."/>
            <person name="Hahn C."/>
            <person name="Garcia-Roger E.M."/>
            <person name="Carmona M.J."/>
            <person name="Serra M."/>
            <person name="Gomez A."/>
        </authorList>
    </citation>
    <scope>NUCLEOTIDE SEQUENCE [LARGE SCALE GENOMIC DNA]</scope>
    <source>
        <strain evidence="2">HYR1</strain>
    </source>
</reference>
<dbReference type="AlphaFoldDB" id="A0A3M7T2P7"/>
<sequence>MPHTNQMFEPTAATRTLLKRGRKKSQSLSENEPLRELNQTEIQLPNIPVVRTMNRQLCYLYKYYRTIVKCNLNIRHLNQTSNFKFIFQILPKIVS</sequence>
<dbReference type="EMBL" id="REGN01000413">
    <property type="protein sequence ID" value="RNA42108.1"/>
    <property type="molecule type" value="Genomic_DNA"/>
</dbReference>
<feature type="region of interest" description="Disordered" evidence="1">
    <location>
        <begin position="1"/>
        <end position="34"/>
    </location>
</feature>
<evidence type="ECO:0000313" key="3">
    <source>
        <dbReference type="Proteomes" id="UP000276133"/>
    </source>
</evidence>
<proteinExistence type="predicted"/>
<gene>
    <name evidence="2" type="ORF">BpHYR1_033750</name>
</gene>
<organism evidence="2 3">
    <name type="scientific">Brachionus plicatilis</name>
    <name type="common">Marine rotifer</name>
    <name type="synonym">Brachionus muelleri</name>
    <dbReference type="NCBI Taxonomy" id="10195"/>
    <lineage>
        <taxon>Eukaryota</taxon>
        <taxon>Metazoa</taxon>
        <taxon>Spiralia</taxon>
        <taxon>Gnathifera</taxon>
        <taxon>Rotifera</taxon>
        <taxon>Eurotatoria</taxon>
        <taxon>Monogononta</taxon>
        <taxon>Pseudotrocha</taxon>
        <taxon>Ploima</taxon>
        <taxon>Brachionidae</taxon>
        <taxon>Brachionus</taxon>
    </lineage>
</organism>
<comment type="caution">
    <text evidence="2">The sequence shown here is derived from an EMBL/GenBank/DDBJ whole genome shotgun (WGS) entry which is preliminary data.</text>
</comment>
<evidence type="ECO:0000256" key="1">
    <source>
        <dbReference type="SAM" id="MobiDB-lite"/>
    </source>
</evidence>
<name>A0A3M7T2P7_BRAPC</name>
<dbReference type="Proteomes" id="UP000276133">
    <property type="component" value="Unassembled WGS sequence"/>
</dbReference>
<protein>
    <submittedName>
        <fullName evidence="2">Uncharacterized protein</fullName>
    </submittedName>
</protein>
<accession>A0A3M7T2P7</accession>